<keyword evidence="5" id="KW-0249">Electron transport</keyword>
<evidence type="ECO:0000256" key="2">
    <source>
        <dbReference type="ARBA" id="ARBA00022485"/>
    </source>
</evidence>
<dbReference type="PROSITE" id="PS51379">
    <property type="entry name" value="4FE4S_FER_2"/>
    <property type="match status" value="2"/>
</dbReference>
<keyword evidence="6" id="KW-0408">Iron</keyword>
<proteinExistence type="predicted"/>
<dbReference type="InterPro" id="IPR024185">
    <property type="entry name" value="FTHF_cligase-like_sf"/>
</dbReference>
<dbReference type="InterPro" id="IPR017896">
    <property type="entry name" value="4Fe4S_Fe-S-bd"/>
</dbReference>
<evidence type="ECO:0000256" key="3">
    <source>
        <dbReference type="ARBA" id="ARBA00022723"/>
    </source>
</evidence>
<evidence type="ECO:0000256" key="8">
    <source>
        <dbReference type="SAM" id="Coils"/>
    </source>
</evidence>
<keyword evidence="3" id="KW-0479">Metal-binding</keyword>
<dbReference type="GO" id="GO:0046872">
    <property type="term" value="F:metal ion binding"/>
    <property type="evidence" value="ECO:0007669"/>
    <property type="project" value="UniProtKB-KW"/>
</dbReference>
<feature type="domain" description="4Fe-4S ferredoxin-type" evidence="10">
    <location>
        <begin position="284"/>
        <end position="309"/>
    </location>
</feature>
<dbReference type="InterPro" id="IPR037171">
    <property type="entry name" value="NagB/RpiA_transferase-like"/>
</dbReference>
<dbReference type="Pfam" id="PF13183">
    <property type="entry name" value="Fer4_8"/>
    <property type="match status" value="1"/>
</dbReference>
<organism evidence="11">
    <name type="scientific">Desulfobacca acetoxidans</name>
    <dbReference type="NCBI Taxonomy" id="60893"/>
    <lineage>
        <taxon>Bacteria</taxon>
        <taxon>Pseudomonadati</taxon>
        <taxon>Thermodesulfobacteriota</taxon>
        <taxon>Desulfobaccia</taxon>
        <taxon>Desulfobaccales</taxon>
        <taxon>Desulfobaccaceae</taxon>
        <taxon>Desulfobacca</taxon>
    </lineage>
</organism>
<keyword evidence="2" id="KW-0004">4Fe-4S</keyword>
<evidence type="ECO:0000256" key="5">
    <source>
        <dbReference type="ARBA" id="ARBA00022982"/>
    </source>
</evidence>
<name>A0A7C3WRQ1_9BACT</name>
<dbReference type="GO" id="GO:0006089">
    <property type="term" value="P:lactate metabolic process"/>
    <property type="evidence" value="ECO:0007669"/>
    <property type="project" value="InterPro"/>
</dbReference>
<evidence type="ECO:0000256" key="7">
    <source>
        <dbReference type="ARBA" id="ARBA00023014"/>
    </source>
</evidence>
<evidence type="ECO:0000259" key="10">
    <source>
        <dbReference type="PROSITE" id="PS51379"/>
    </source>
</evidence>
<dbReference type="PANTHER" id="PTHR47153:SF2">
    <property type="entry name" value="LACTATE UTILIZATION PROTEIN B"/>
    <property type="match status" value="1"/>
</dbReference>
<reference evidence="11" key="1">
    <citation type="journal article" date="2020" name="mSystems">
        <title>Genome- and Community-Level Interaction Insights into Carbon Utilization and Element Cycling Functions of Hydrothermarchaeota in Hydrothermal Sediment.</title>
        <authorList>
            <person name="Zhou Z."/>
            <person name="Liu Y."/>
            <person name="Xu W."/>
            <person name="Pan J."/>
            <person name="Luo Z.H."/>
            <person name="Li M."/>
        </authorList>
    </citation>
    <scope>NUCLEOTIDE SEQUENCE [LARGE SCALE GENOMIC DNA]</scope>
    <source>
        <strain evidence="11">SpSt-776</strain>
    </source>
</reference>
<evidence type="ECO:0000256" key="6">
    <source>
        <dbReference type="ARBA" id="ARBA00023004"/>
    </source>
</evidence>
<dbReference type="GO" id="GO:0051539">
    <property type="term" value="F:4 iron, 4 sulfur cluster binding"/>
    <property type="evidence" value="ECO:0007669"/>
    <property type="project" value="UniProtKB-KW"/>
</dbReference>
<dbReference type="InterPro" id="IPR009051">
    <property type="entry name" value="Helical_ferredxn"/>
</dbReference>
<feature type="domain" description="4Fe-4S ferredoxin-type" evidence="10">
    <location>
        <begin position="331"/>
        <end position="360"/>
    </location>
</feature>
<gene>
    <name evidence="11" type="ORF">ENV62_05920</name>
</gene>
<dbReference type="SUPFAM" id="SSF100950">
    <property type="entry name" value="NagB/RpiA/CoA transferase-like"/>
    <property type="match status" value="2"/>
</dbReference>
<feature type="region of interest" description="Disordered" evidence="9">
    <location>
        <begin position="429"/>
        <end position="461"/>
    </location>
</feature>
<accession>A0A7C3WRQ1</accession>
<keyword evidence="8" id="KW-0175">Coiled coil</keyword>
<dbReference type="Gene3D" id="1.10.1060.10">
    <property type="entry name" value="Alpha-helical ferredoxin"/>
    <property type="match status" value="1"/>
</dbReference>
<dbReference type="InterPro" id="IPR003741">
    <property type="entry name" value="LUD_dom"/>
</dbReference>
<evidence type="ECO:0000256" key="1">
    <source>
        <dbReference type="ARBA" id="ARBA00022448"/>
    </source>
</evidence>
<evidence type="ECO:0000256" key="4">
    <source>
        <dbReference type="ARBA" id="ARBA00022737"/>
    </source>
</evidence>
<dbReference type="PROSITE" id="PS00198">
    <property type="entry name" value="4FE4S_FER_1"/>
    <property type="match status" value="2"/>
</dbReference>
<dbReference type="PANTHER" id="PTHR47153">
    <property type="entry name" value="LACTATE UTILIZATION PROTEIN B"/>
    <property type="match status" value="1"/>
</dbReference>
<dbReference type="EMBL" id="DTHB01000043">
    <property type="protein sequence ID" value="HGB14755.1"/>
    <property type="molecule type" value="Genomic_DNA"/>
</dbReference>
<evidence type="ECO:0000256" key="9">
    <source>
        <dbReference type="SAM" id="MobiDB-lite"/>
    </source>
</evidence>
<dbReference type="InterPro" id="IPR004452">
    <property type="entry name" value="LutB/LldF"/>
</dbReference>
<evidence type="ECO:0000313" key="11">
    <source>
        <dbReference type="EMBL" id="HGB14755.1"/>
    </source>
</evidence>
<feature type="coiled-coil region" evidence="8">
    <location>
        <begin position="38"/>
        <end position="65"/>
    </location>
</feature>
<dbReference type="Pfam" id="PF02589">
    <property type="entry name" value="LUD_dom"/>
    <property type="match status" value="1"/>
</dbReference>
<sequence length="621" mass="67754">MAKNLAQTVQAATHRALAARERLVRQYPAWEAWRRQARDLKARAIDHLEELISRLKENIEAWGGTVLFVQDAAVARALILDIARRHGVQTVVKSKSMTTEEIRLNSGLEAAGLEVVETDLGEFIIQLAGHPPAHLTAPALHLNRRQIADLFSARLGITCAPDPVRLCQAARQNLEGRFREAQMGVTGVNFAAAAEGTLVFLENESNLVQTMTLPPVHVAIMGLEKVISTLSDLEYSLRLLPASATGQRLTALVHFLNGLKPRPDGRQQAFYLLVLDNGRKRLAAQTEFKEALYCLRCGACLNVCPVFQAGGAHLYGRVYPGAIGILLAPYLAPEGDISDLCTQCGACGDICPVALDLPEKILAVRRQSLRYRKIRILTRGAGLILTHPSLYRRLRLTALKIAGFLAPNVSKAPILAEWFRFYGGDSEKGGVRPSWPRGRGEFPEERPTGPAPEGPAPENRFQEAGTGIRHIRDLETLAGFLAENCRGSLWLEDHPGLLPVVRELARQGVDAHLARDSWPAEVDTAVTVGLGAVPESGTAIIGPKSWPAAWLPFRARRQVVIVPPARSELTFRDALQFTAKQGPALVTWLTGPTRTTDIEKVLVLGAQGPGVLEVVIFSPEA</sequence>
<dbReference type="Gene3D" id="3.40.50.10420">
    <property type="entry name" value="NagB/RpiA/CoA transferase-like"/>
    <property type="match status" value="2"/>
</dbReference>
<dbReference type="InterPro" id="IPR017900">
    <property type="entry name" value="4Fe4S_Fe_S_CS"/>
</dbReference>
<keyword evidence="4" id="KW-0677">Repeat</keyword>
<comment type="caution">
    <text evidence="11">The sequence shown here is derived from an EMBL/GenBank/DDBJ whole genome shotgun (WGS) entry which is preliminary data.</text>
</comment>
<dbReference type="AlphaFoldDB" id="A0A7C3WRQ1"/>
<dbReference type="SUPFAM" id="SSF46548">
    <property type="entry name" value="alpha-helical ferredoxin"/>
    <property type="match status" value="1"/>
</dbReference>
<keyword evidence="7" id="KW-0411">Iron-sulfur</keyword>
<protein>
    <recommendedName>
        <fullName evidence="10">4Fe-4S ferredoxin-type domain-containing protein</fullName>
    </recommendedName>
</protein>
<keyword evidence="1" id="KW-0813">Transport</keyword>
<feature type="compositionally biased region" description="Basic and acidic residues" evidence="9">
    <location>
        <begin position="438"/>
        <end position="447"/>
    </location>
</feature>